<keyword evidence="2" id="KW-1185">Reference proteome</keyword>
<gene>
    <name evidence="1" type="ORF">J2853_006589</name>
</gene>
<dbReference type="Proteomes" id="UP001225356">
    <property type="component" value="Unassembled WGS sequence"/>
</dbReference>
<name>A0ABT9QKU2_9ACTN</name>
<evidence type="ECO:0000313" key="2">
    <source>
        <dbReference type="Proteomes" id="UP001225356"/>
    </source>
</evidence>
<dbReference type="RefSeq" id="WP_307564473.1">
    <property type="nucleotide sequence ID" value="NZ_JAUSQU010000001.1"/>
</dbReference>
<comment type="caution">
    <text evidence="1">The sequence shown here is derived from an EMBL/GenBank/DDBJ whole genome shotgun (WGS) entry which is preliminary data.</text>
</comment>
<accession>A0ABT9QKU2</accession>
<proteinExistence type="predicted"/>
<sequence>MALNFDARKAPRNHAELEKLVQAVRQASKADETIWLEWKSELDLNPADKGDKSGRAHVARAIIGFANRMPEDAARFAEGYGFLLAGVSHDSMAGVRQHDITELVRWIRPYVGETINWQPTYVEGNGDNGPVSILVVTVDPPRWGDPIHCMRKEAPSPTRDKNIPEAAIFTRRADGTTARVNAKELDLLSQRLLRHSPSMELALEVGSGVATPISYPDSDVARLLGALEELALSSLNEHLANRGKPRSYVVMEIPEERTPEEYRQEVKRYLEKCQAKISEAVDETAAIFLAPIVLRLTNPTEAPLTGVQVVLNIPGDVRALEPEEAAPYASNDRFPRALPKPPVTFGPTFGHNFQNTFMSPPDLMGLRSLRNGPPVRIDNSGSTTVYFPSVDIHAGRHADLAPFVLIGTAGSDEGITAQWSATSSNMNGSLAGELHIPQAEPMSFLELFTAQPSDSDDEDE</sequence>
<reference evidence="1 2" key="1">
    <citation type="submission" date="2023-07" db="EMBL/GenBank/DDBJ databases">
        <title>Sequencing the genomes of 1000 actinobacteria strains.</title>
        <authorList>
            <person name="Klenk H.-P."/>
        </authorList>
    </citation>
    <scope>NUCLEOTIDE SEQUENCE [LARGE SCALE GENOMIC DNA]</scope>
    <source>
        <strain evidence="1 2">DSM 46740</strain>
    </source>
</reference>
<evidence type="ECO:0000313" key="1">
    <source>
        <dbReference type="EMBL" id="MDP9847378.1"/>
    </source>
</evidence>
<organism evidence="1 2">
    <name type="scientific">Streptosporangium lutulentum</name>
    <dbReference type="NCBI Taxonomy" id="1461250"/>
    <lineage>
        <taxon>Bacteria</taxon>
        <taxon>Bacillati</taxon>
        <taxon>Actinomycetota</taxon>
        <taxon>Actinomycetes</taxon>
        <taxon>Streptosporangiales</taxon>
        <taxon>Streptosporangiaceae</taxon>
        <taxon>Streptosporangium</taxon>
    </lineage>
</organism>
<protein>
    <recommendedName>
        <fullName evidence="3">DNA-binding domain-containing protein</fullName>
    </recommendedName>
</protein>
<dbReference type="EMBL" id="JAUSQU010000001">
    <property type="protein sequence ID" value="MDP9847378.1"/>
    <property type="molecule type" value="Genomic_DNA"/>
</dbReference>
<evidence type="ECO:0008006" key="3">
    <source>
        <dbReference type="Google" id="ProtNLM"/>
    </source>
</evidence>